<feature type="compositionally biased region" description="Basic and acidic residues" evidence="11">
    <location>
        <begin position="1318"/>
        <end position="1331"/>
    </location>
</feature>
<evidence type="ECO:0000256" key="2">
    <source>
        <dbReference type="ARBA" id="ARBA00005609"/>
    </source>
</evidence>
<evidence type="ECO:0000256" key="11">
    <source>
        <dbReference type="SAM" id="MobiDB-lite"/>
    </source>
</evidence>
<dbReference type="PANTHER" id="PTHR12750">
    <property type="entry name" value="DIPHOSPHOINOSITOL PENTAKISPHOSPHATE KINASE"/>
    <property type="match status" value="1"/>
</dbReference>
<feature type="compositionally biased region" description="Low complexity" evidence="11">
    <location>
        <begin position="1431"/>
        <end position="1451"/>
    </location>
</feature>
<evidence type="ECO:0000256" key="5">
    <source>
        <dbReference type="ARBA" id="ARBA00022741"/>
    </source>
</evidence>
<dbReference type="Pfam" id="PF00328">
    <property type="entry name" value="His_Phos_2"/>
    <property type="match status" value="1"/>
</dbReference>
<dbReference type="Gene3D" id="3.40.50.1240">
    <property type="entry name" value="Phosphoglycerate mutase-like"/>
    <property type="match status" value="1"/>
</dbReference>
<dbReference type="SUPFAM" id="SSF53254">
    <property type="entry name" value="Phosphoglycerate mutase-like"/>
    <property type="match status" value="1"/>
</dbReference>
<dbReference type="InterPro" id="IPR000560">
    <property type="entry name" value="His_Pase_clade-2"/>
</dbReference>
<gene>
    <name evidence="12" type="primary">Dper\GL13299</name>
    <name evidence="12" type="ORF">Dper_GL13299</name>
</gene>
<name>B4H2Z1_DROPE</name>
<dbReference type="Proteomes" id="UP000008744">
    <property type="component" value="Unassembled WGS sequence"/>
</dbReference>
<keyword evidence="4 10" id="KW-0808">Transferase</keyword>
<feature type="region of interest" description="Disordered" evidence="11">
    <location>
        <begin position="1"/>
        <end position="61"/>
    </location>
</feature>
<dbReference type="GO" id="GO:0032958">
    <property type="term" value="P:inositol phosphate biosynthetic process"/>
    <property type="evidence" value="ECO:0007669"/>
    <property type="project" value="TreeGrafter"/>
</dbReference>
<evidence type="ECO:0000256" key="10">
    <source>
        <dbReference type="RuleBase" id="RU365032"/>
    </source>
</evidence>
<evidence type="ECO:0000256" key="6">
    <source>
        <dbReference type="ARBA" id="ARBA00022777"/>
    </source>
</evidence>
<dbReference type="STRING" id="7234.B4H2Z1"/>
<organism evidence="13">
    <name type="scientific">Drosophila persimilis</name>
    <name type="common">Fruit fly</name>
    <dbReference type="NCBI Taxonomy" id="7234"/>
    <lineage>
        <taxon>Eukaryota</taxon>
        <taxon>Metazoa</taxon>
        <taxon>Ecdysozoa</taxon>
        <taxon>Arthropoda</taxon>
        <taxon>Hexapoda</taxon>
        <taxon>Insecta</taxon>
        <taxon>Pterygota</taxon>
        <taxon>Neoptera</taxon>
        <taxon>Endopterygota</taxon>
        <taxon>Diptera</taxon>
        <taxon>Brachycera</taxon>
        <taxon>Muscomorpha</taxon>
        <taxon>Ephydroidea</taxon>
        <taxon>Drosophilidae</taxon>
        <taxon>Drosophila</taxon>
        <taxon>Sophophora</taxon>
    </lineage>
</organism>
<evidence type="ECO:0000256" key="9">
    <source>
        <dbReference type="ARBA" id="ARBA00034629"/>
    </source>
</evidence>
<evidence type="ECO:0000256" key="4">
    <source>
        <dbReference type="ARBA" id="ARBA00022679"/>
    </source>
</evidence>
<dbReference type="PROSITE" id="PS00616">
    <property type="entry name" value="HIS_ACID_PHOSPHAT_1"/>
    <property type="match status" value="1"/>
</dbReference>
<evidence type="ECO:0000313" key="13">
    <source>
        <dbReference type="Proteomes" id="UP000008744"/>
    </source>
</evidence>
<dbReference type="GO" id="GO:0016791">
    <property type="term" value="F:phosphatase activity"/>
    <property type="evidence" value="ECO:0007669"/>
    <property type="project" value="UniProtKB-ARBA"/>
</dbReference>
<feature type="region of interest" description="Disordered" evidence="11">
    <location>
        <begin position="894"/>
        <end position="918"/>
    </location>
</feature>
<keyword evidence="3 10" id="KW-0963">Cytoplasm</keyword>
<dbReference type="FunFam" id="3.40.50.11950:FF:000003">
    <property type="entry name" value="Inositol hexakisphosphate and diphosphoinositol-pentakisphosphate kinase"/>
    <property type="match status" value="1"/>
</dbReference>
<dbReference type="eggNOG" id="KOG1057">
    <property type="taxonomic scope" value="Eukaryota"/>
</dbReference>
<comment type="catalytic activity">
    <reaction evidence="9">
        <text>1D-myo-inositol hexakisphosphate + ATP = 1-diphospho-1D-myo-inositol 2,3,4,5,6-pentakisphosphate + ADP</text>
        <dbReference type="Rhea" id="RHEA:37459"/>
        <dbReference type="ChEBI" id="CHEBI:30616"/>
        <dbReference type="ChEBI" id="CHEBI:58130"/>
        <dbReference type="ChEBI" id="CHEBI:74946"/>
        <dbReference type="ChEBI" id="CHEBI:456216"/>
        <dbReference type="EC" id="2.7.4.24"/>
    </reaction>
    <physiologicalReaction direction="left-to-right" evidence="9">
        <dbReference type="Rhea" id="RHEA:37460"/>
    </physiologicalReaction>
</comment>
<proteinExistence type="inferred from homology"/>
<dbReference type="HOGENOM" id="CLU_000914_0_3_1"/>
<feature type="region of interest" description="Disordered" evidence="11">
    <location>
        <begin position="306"/>
        <end position="327"/>
    </location>
</feature>
<feature type="compositionally biased region" description="Low complexity" evidence="11">
    <location>
        <begin position="35"/>
        <end position="52"/>
    </location>
</feature>
<protein>
    <recommendedName>
        <fullName evidence="10">Inositol hexakisphosphate and diphosphoinositol-pentakisphosphate kinase</fullName>
        <ecNumber evidence="10">2.7.4.24</ecNumber>
    </recommendedName>
</protein>
<feature type="region of interest" description="Disordered" evidence="11">
    <location>
        <begin position="1419"/>
        <end position="1465"/>
    </location>
</feature>
<dbReference type="InterPro" id="IPR037446">
    <property type="entry name" value="His_Pase_VIP1"/>
</dbReference>
<sequence length="1590" mass="174655">MSYTELESGYQDLRQSSQCSAAAAAAAHYKQHAVPEQQQTQNPTQQQQHTQPAENGQQQTQQHRVGFYLGTDVKVYTVGPDYAHAEARKSPALDGKVERDSEGKEIRYPVILNHSEKLISRKVCLAFKQTVCGFDLLRANGKSYVCDVNGFSFVKNSNKYYDDCAKILGNMILRELTPTLHIPWSVPFQLDDPPIVPTTFGKMMELRCVVAVIRHGDRTPKQKMKVEVRHPKFFEIFEKYDGYKLGHVKLKRPKQLQEILDIARFLLSEIHTKAHAEIEEKESKLEQLKNVLEMYGHFSGINRKVQMKYQPKGRPRGSSSDDSKSLVVSNPKRGLVLKPGEANLPAESPAEPSLVLILKWGGELTPAGRIQAEELGRIFRCMYPGGQGRSDYSGTQGLGLLRLHSTFRHDLKIYASDEGRVQMTAAAFAKGLLALEGELTPILVQMVKSANTNGLLDNDCDSSKYQNRAKGRLHELMQNDREFTKEDREHINPCNSKSITQALDFVKNPVDCCHHVHLLIRELLHIISIKKDDPKTKDAILYHGETWDLMRCRWEKIEKDFSTKSKLFDISKIPDIYDCIKYDLQHNQHTLQYDQAEELYIYAKNLADIVIPQEYGLTPQEKLAIGQGICSPLLRKIKGDLQRNIDEVEDEFMNRLNPHYSHGVASPQRHVRTRLYFTSESHVHSLLTVLRYGGLLNVVTDEQWRRAMDYISMVSELNYMSQIVIMLYEDPTKDPTSEERFHVELHFSPGVNCCVQKNLPPGPGFRPHSHGDNACNVSMQSSDEANPARIEEENDNSGEEQNTKKAGVTITTTTNRTTTTIATLFNNNTATMSSNQTFTNQFKSIDPSSSDAHQHQHQHEYAISSIPTSTTILPIPKSTSTTITPIINKPIIQHNDTNTNTNNNTTTNTDTNTTTTTTTPSCCTNTIATDSTVSVSVSASASSANSSTSSRRQRHSIAGQMSYMKMLGFGGFSKKMATSANSLFSTAVISGSSSAPNLRDMIPVSSSGFGDVPPIRPLETLHNALSLRKLDCFLQDMILAQIFKTPTGSPPRVLDHGTMPAVSSMTLAAHVDVAASVGQGIVGAGDNPSTPTGVMVKVDHSPLSVTFQGGCSESGSINGLSERHQENKLLSELAIEELNKIQDADDRRQCRTFLAAKKEHFPFHSDHFSAPITPFAELEGQTPDIYLNVSGQTHSLTECHPPLSGVGMSMSGEGLFFGACGERDNAINCLTPLSFGMDLDLSMVANRGSMTLSMDGFEDDEDATLSAATTPSLPPDGEPNLAICHCCPSHAEAPPDVASDDPRFGFSLPVHIQQPSPEHTRPPVRRSHDPVSPRIQKQISVFEGTGQPEKDGAALHASINLPAAAQQLRQDARLRKFENLTQSTSNSNFPFESNTLKRAPMQATGDYANVSHTQSCINLKSTSGSPQHQKGAAAGAVPGPASAAVPAAAAGTNRDRLRGGGTGHFGRLPSALSACHSASASPSPSPSPSPRPGALIVKERFIEPPKRGIVRGYHPKTQSMDADFLFNEFLLLPANAPANLSFDCSDTEFETDTEVAVGADIDAGTDAGGDADRNDRDDNEQPSTSSRRNP</sequence>
<reference evidence="12 13" key="1">
    <citation type="journal article" date="2007" name="Nature">
        <title>Evolution of genes and genomes on the Drosophila phylogeny.</title>
        <authorList>
            <consortium name="Drosophila 12 Genomes Consortium"/>
            <person name="Clark A.G."/>
            <person name="Eisen M.B."/>
            <person name="Smith D.R."/>
            <person name="Bergman C.M."/>
            <person name="Oliver B."/>
            <person name="Markow T.A."/>
            <person name="Kaufman T.C."/>
            <person name="Kellis M."/>
            <person name="Gelbart W."/>
            <person name="Iyer V.N."/>
            <person name="Pollard D.A."/>
            <person name="Sackton T.B."/>
            <person name="Larracuente A.M."/>
            <person name="Singh N.D."/>
            <person name="Abad J.P."/>
            <person name="Abt D.N."/>
            <person name="Adryan B."/>
            <person name="Aguade M."/>
            <person name="Akashi H."/>
            <person name="Anderson W.W."/>
            <person name="Aquadro C.F."/>
            <person name="Ardell D.H."/>
            <person name="Arguello R."/>
            <person name="Artieri C.G."/>
            <person name="Barbash D.A."/>
            <person name="Barker D."/>
            <person name="Barsanti P."/>
            <person name="Batterham P."/>
            <person name="Batzoglou S."/>
            <person name="Begun D."/>
            <person name="Bhutkar A."/>
            <person name="Blanco E."/>
            <person name="Bosak S.A."/>
            <person name="Bradley R.K."/>
            <person name="Brand A.D."/>
            <person name="Brent M.R."/>
            <person name="Brooks A.N."/>
            <person name="Brown R.H."/>
            <person name="Butlin R.K."/>
            <person name="Caggese C."/>
            <person name="Calvi B.R."/>
            <person name="Bernardo de Carvalho A."/>
            <person name="Caspi A."/>
            <person name="Castrezana S."/>
            <person name="Celniker S.E."/>
            <person name="Chang J.L."/>
            <person name="Chapple C."/>
            <person name="Chatterji S."/>
            <person name="Chinwalla A."/>
            <person name="Civetta A."/>
            <person name="Clifton S.W."/>
            <person name="Comeron J.M."/>
            <person name="Costello J.C."/>
            <person name="Coyne J.A."/>
            <person name="Daub J."/>
            <person name="David R.G."/>
            <person name="Delcher A.L."/>
            <person name="Delehaunty K."/>
            <person name="Do C.B."/>
            <person name="Ebling H."/>
            <person name="Edwards K."/>
            <person name="Eickbush T."/>
            <person name="Evans J.D."/>
            <person name="Filipski A."/>
            <person name="Findeiss S."/>
            <person name="Freyhult E."/>
            <person name="Fulton L."/>
            <person name="Fulton R."/>
            <person name="Garcia A.C."/>
            <person name="Gardiner A."/>
            <person name="Garfield D.A."/>
            <person name="Garvin B.E."/>
            <person name="Gibson G."/>
            <person name="Gilbert D."/>
            <person name="Gnerre S."/>
            <person name="Godfrey J."/>
            <person name="Good R."/>
            <person name="Gotea V."/>
            <person name="Gravely B."/>
            <person name="Greenberg A.J."/>
            <person name="Griffiths-Jones S."/>
            <person name="Gross S."/>
            <person name="Guigo R."/>
            <person name="Gustafson E.A."/>
            <person name="Haerty W."/>
            <person name="Hahn M.W."/>
            <person name="Halligan D.L."/>
            <person name="Halpern A.L."/>
            <person name="Halter G.M."/>
            <person name="Han M.V."/>
            <person name="Heger A."/>
            <person name="Hillier L."/>
            <person name="Hinrichs A.S."/>
            <person name="Holmes I."/>
            <person name="Hoskins R.A."/>
            <person name="Hubisz M.J."/>
            <person name="Hultmark D."/>
            <person name="Huntley M.A."/>
            <person name="Jaffe D.B."/>
            <person name="Jagadeeshan S."/>
            <person name="Jeck W.R."/>
            <person name="Johnson J."/>
            <person name="Jones C.D."/>
            <person name="Jordan W.C."/>
            <person name="Karpen G.H."/>
            <person name="Kataoka E."/>
            <person name="Keightley P.D."/>
            <person name="Kheradpour P."/>
            <person name="Kirkness E.F."/>
            <person name="Koerich L.B."/>
            <person name="Kristiansen K."/>
            <person name="Kudrna D."/>
            <person name="Kulathinal R.J."/>
            <person name="Kumar S."/>
            <person name="Kwok R."/>
            <person name="Lander E."/>
            <person name="Langley C.H."/>
            <person name="Lapoint R."/>
            <person name="Lazzaro B.P."/>
            <person name="Lee S.J."/>
            <person name="Levesque L."/>
            <person name="Li R."/>
            <person name="Lin C.F."/>
            <person name="Lin M.F."/>
            <person name="Lindblad-Toh K."/>
            <person name="Llopart A."/>
            <person name="Long M."/>
            <person name="Low L."/>
            <person name="Lozovsky E."/>
            <person name="Lu J."/>
            <person name="Luo M."/>
            <person name="Machado C.A."/>
            <person name="Makalowski W."/>
            <person name="Marzo M."/>
            <person name="Matsuda M."/>
            <person name="Matzkin L."/>
            <person name="McAllister B."/>
            <person name="McBride C.S."/>
            <person name="McKernan B."/>
            <person name="McKernan K."/>
            <person name="Mendez-Lago M."/>
            <person name="Minx P."/>
            <person name="Mollenhauer M.U."/>
            <person name="Montooth K."/>
            <person name="Mount S.M."/>
            <person name="Mu X."/>
            <person name="Myers E."/>
            <person name="Negre B."/>
            <person name="Newfeld S."/>
            <person name="Nielsen R."/>
            <person name="Noor M.A."/>
            <person name="O'Grady P."/>
            <person name="Pachter L."/>
            <person name="Papaceit M."/>
            <person name="Parisi M.J."/>
            <person name="Parisi M."/>
            <person name="Parts L."/>
            <person name="Pedersen J.S."/>
            <person name="Pesole G."/>
            <person name="Phillippy A.M."/>
            <person name="Ponting C.P."/>
            <person name="Pop M."/>
            <person name="Porcelli D."/>
            <person name="Powell J.R."/>
            <person name="Prohaska S."/>
            <person name="Pruitt K."/>
            <person name="Puig M."/>
            <person name="Quesneville H."/>
            <person name="Ram K.R."/>
            <person name="Rand D."/>
            <person name="Rasmussen M.D."/>
            <person name="Reed L.K."/>
            <person name="Reenan R."/>
            <person name="Reily A."/>
            <person name="Remington K.A."/>
            <person name="Rieger T.T."/>
            <person name="Ritchie M.G."/>
            <person name="Robin C."/>
            <person name="Rogers Y.H."/>
            <person name="Rohde C."/>
            <person name="Rozas J."/>
            <person name="Rubenfield M.J."/>
            <person name="Ruiz A."/>
            <person name="Russo S."/>
            <person name="Salzberg S.L."/>
            <person name="Sanchez-Gracia A."/>
            <person name="Saranga D.J."/>
            <person name="Sato H."/>
            <person name="Schaeffer S.W."/>
            <person name="Schatz M.C."/>
            <person name="Schlenke T."/>
            <person name="Schwartz R."/>
            <person name="Segarra C."/>
            <person name="Singh R.S."/>
            <person name="Sirot L."/>
            <person name="Sirota M."/>
            <person name="Sisneros N.B."/>
            <person name="Smith C.D."/>
            <person name="Smith T.F."/>
            <person name="Spieth J."/>
            <person name="Stage D.E."/>
            <person name="Stark A."/>
            <person name="Stephan W."/>
            <person name="Strausberg R.L."/>
            <person name="Strempel S."/>
            <person name="Sturgill D."/>
            <person name="Sutton G."/>
            <person name="Sutton G.G."/>
            <person name="Tao W."/>
            <person name="Teichmann S."/>
            <person name="Tobari Y.N."/>
            <person name="Tomimura Y."/>
            <person name="Tsolas J.M."/>
            <person name="Valente V.L."/>
            <person name="Venter E."/>
            <person name="Venter J.C."/>
            <person name="Vicario S."/>
            <person name="Vieira F.G."/>
            <person name="Vilella A.J."/>
            <person name="Villasante A."/>
            <person name="Walenz B."/>
            <person name="Wang J."/>
            <person name="Wasserman M."/>
            <person name="Watts T."/>
            <person name="Wilson D."/>
            <person name="Wilson R.K."/>
            <person name="Wing R.A."/>
            <person name="Wolfner M.F."/>
            <person name="Wong A."/>
            <person name="Wong G.K."/>
            <person name="Wu C.I."/>
            <person name="Wu G."/>
            <person name="Yamamoto D."/>
            <person name="Yang H.P."/>
            <person name="Yang S.P."/>
            <person name="Yorke J.A."/>
            <person name="Yoshida K."/>
            <person name="Zdobnov E."/>
            <person name="Zhang P."/>
            <person name="Zhang Y."/>
            <person name="Zimin A.V."/>
            <person name="Baldwin J."/>
            <person name="Abdouelleil A."/>
            <person name="Abdulkadir J."/>
            <person name="Abebe A."/>
            <person name="Abera B."/>
            <person name="Abreu J."/>
            <person name="Acer S.C."/>
            <person name="Aftuck L."/>
            <person name="Alexander A."/>
            <person name="An P."/>
            <person name="Anderson E."/>
            <person name="Anderson S."/>
            <person name="Arachi H."/>
            <person name="Azer M."/>
            <person name="Bachantsang P."/>
            <person name="Barry A."/>
            <person name="Bayul T."/>
            <person name="Berlin A."/>
            <person name="Bessette D."/>
            <person name="Bloom T."/>
            <person name="Blye J."/>
            <person name="Boguslavskiy L."/>
            <person name="Bonnet C."/>
            <person name="Boukhgalter B."/>
            <person name="Bourzgui I."/>
            <person name="Brown A."/>
            <person name="Cahill P."/>
            <person name="Channer S."/>
            <person name="Cheshatsang Y."/>
            <person name="Chuda L."/>
            <person name="Citroen M."/>
            <person name="Collymore A."/>
            <person name="Cooke P."/>
            <person name="Costello M."/>
            <person name="D'Aco K."/>
            <person name="Daza R."/>
            <person name="De Haan G."/>
            <person name="DeGray S."/>
            <person name="DeMaso C."/>
            <person name="Dhargay N."/>
            <person name="Dooley K."/>
            <person name="Dooley E."/>
            <person name="Doricent M."/>
            <person name="Dorje P."/>
            <person name="Dorjee K."/>
            <person name="Dupes A."/>
            <person name="Elong R."/>
            <person name="Falk J."/>
            <person name="Farina A."/>
            <person name="Faro S."/>
            <person name="Ferguson D."/>
            <person name="Fisher S."/>
            <person name="Foley C.D."/>
            <person name="Franke A."/>
            <person name="Friedrich D."/>
            <person name="Gadbois L."/>
            <person name="Gearin G."/>
            <person name="Gearin C.R."/>
            <person name="Giannoukos G."/>
            <person name="Goode T."/>
            <person name="Graham J."/>
            <person name="Grandbois E."/>
            <person name="Grewal S."/>
            <person name="Gyaltsen K."/>
            <person name="Hafez N."/>
            <person name="Hagos B."/>
            <person name="Hall J."/>
            <person name="Henson C."/>
            <person name="Hollinger A."/>
            <person name="Honan T."/>
            <person name="Huard M.D."/>
            <person name="Hughes L."/>
            <person name="Hurhula B."/>
            <person name="Husby M.E."/>
            <person name="Kamat A."/>
            <person name="Kanga B."/>
            <person name="Kashin S."/>
            <person name="Khazanovich D."/>
            <person name="Kisner P."/>
            <person name="Lance K."/>
            <person name="Lara M."/>
            <person name="Lee W."/>
            <person name="Lennon N."/>
            <person name="Letendre F."/>
            <person name="LeVine R."/>
            <person name="Lipovsky A."/>
            <person name="Liu X."/>
            <person name="Liu J."/>
            <person name="Liu S."/>
            <person name="Lokyitsang T."/>
            <person name="Lokyitsang Y."/>
            <person name="Lubonja R."/>
            <person name="Lui A."/>
            <person name="MacDonald P."/>
            <person name="Magnisalis V."/>
            <person name="Maru K."/>
            <person name="Matthews C."/>
            <person name="McCusker W."/>
            <person name="McDonough S."/>
            <person name="Mehta T."/>
            <person name="Meldrim J."/>
            <person name="Meneus L."/>
            <person name="Mihai O."/>
            <person name="Mihalev A."/>
            <person name="Mihova T."/>
            <person name="Mittelman R."/>
            <person name="Mlenga V."/>
            <person name="Montmayeur A."/>
            <person name="Mulrain L."/>
            <person name="Navidi A."/>
            <person name="Naylor J."/>
            <person name="Negash T."/>
            <person name="Nguyen T."/>
            <person name="Nguyen N."/>
            <person name="Nicol R."/>
            <person name="Norbu C."/>
            <person name="Norbu N."/>
            <person name="Novod N."/>
            <person name="O'Neill B."/>
            <person name="Osman S."/>
            <person name="Markiewicz E."/>
            <person name="Oyono O.L."/>
            <person name="Patti C."/>
            <person name="Phunkhang P."/>
            <person name="Pierre F."/>
            <person name="Priest M."/>
            <person name="Raghuraman S."/>
            <person name="Rege F."/>
            <person name="Reyes R."/>
            <person name="Rise C."/>
            <person name="Rogov P."/>
            <person name="Ross K."/>
            <person name="Ryan E."/>
            <person name="Settipalli S."/>
            <person name="Shea T."/>
            <person name="Sherpa N."/>
            <person name="Shi L."/>
            <person name="Shih D."/>
            <person name="Sparrow T."/>
            <person name="Spaulding J."/>
            <person name="Stalker J."/>
            <person name="Stange-Thomann N."/>
            <person name="Stavropoulos S."/>
            <person name="Stone C."/>
            <person name="Strader C."/>
            <person name="Tesfaye S."/>
            <person name="Thomson T."/>
            <person name="Thoulutsang Y."/>
            <person name="Thoulutsang D."/>
            <person name="Topham K."/>
            <person name="Topping I."/>
            <person name="Tsamla T."/>
            <person name="Vassiliev H."/>
            <person name="Vo A."/>
            <person name="Wangchuk T."/>
            <person name="Wangdi T."/>
            <person name="Weiand M."/>
            <person name="Wilkinson J."/>
            <person name="Wilson A."/>
            <person name="Yadav S."/>
            <person name="Young G."/>
            <person name="Yu Q."/>
            <person name="Zembek L."/>
            <person name="Zhong D."/>
            <person name="Zimmer A."/>
            <person name="Zwirko Z."/>
            <person name="Jaffe D.B."/>
            <person name="Alvarez P."/>
            <person name="Brockman W."/>
            <person name="Butler J."/>
            <person name="Chin C."/>
            <person name="Gnerre S."/>
            <person name="Grabherr M."/>
            <person name="Kleber M."/>
            <person name="Mauceli E."/>
            <person name="MacCallum I."/>
        </authorList>
    </citation>
    <scope>NUCLEOTIDE SEQUENCE [LARGE SCALE GENOMIC DNA]</scope>
    <source>
        <strain evidence="13">MSH-3 / Tucson 14011-0111.49</strain>
    </source>
</reference>
<dbReference type="CDD" id="cd07061">
    <property type="entry name" value="HP_HAP_like"/>
    <property type="match status" value="1"/>
</dbReference>
<accession>B4H2Z1</accession>
<dbReference type="GO" id="GO:0005524">
    <property type="term" value="F:ATP binding"/>
    <property type="evidence" value="ECO:0007669"/>
    <property type="project" value="UniProtKB-KW"/>
</dbReference>
<dbReference type="PANTHER" id="PTHR12750:SF9">
    <property type="entry name" value="INOSITOL HEXAKISPHOSPHATE AND DIPHOSPHOINOSITOL-PENTAKISPHOSPHATE KINASE"/>
    <property type="match status" value="1"/>
</dbReference>
<keyword evidence="7 10" id="KW-0067">ATP-binding</keyword>
<evidence type="ECO:0000256" key="8">
    <source>
        <dbReference type="ARBA" id="ARBA00033696"/>
    </source>
</evidence>
<dbReference type="InterPro" id="IPR033379">
    <property type="entry name" value="Acid_Pase_AS"/>
</dbReference>
<dbReference type="EMBL" id="CH479205">
    <property type="protein sequence ID" value="EDW30823.1"/>
    <property type="molecule type" value="Genomic_DNA"/>
</dbReference>
<keyword evidence="13" id="KW-1185">Reference proteome</keyword>
<keyword evidence="5 10" id="KW-0547">Nucleotide-binding</keyword>
<evidence type="ECO:0000256" key="1">
    <source>
        <dbReference type="ARBA" id="ARBA00004514"/>
    </source>
</evidence>
<dbReference type="GO" id="GO:0052723">
    <property type="term" value="F:inositol hexakisphosphate 1-kinase activity"/>
    <property type="evidence" value="ECO:0007669"/>
    <property type="project" value="RHEA"/>
</dbReference>
<dbReference type="OrthoDB" id="18042at2759"/>
<dbReference type="PhylomeDB" id="B4H2Z1"/>
<evidence type="ECO:0000313" key="12">
    <source>
        <dbReference type="EMBL" id="EDW30823.1"/>
    </source>
</evidence>
<feature type="region of interest" description="Disordered" evidence="11">
    <location>
        <begin position="1474"/>
        <end position="1493"/>
    </location>
</feature>
<keyword evidence="6 10" id="KW-0418">Kinase</keyword>
<feature type="region of interest" description="Disordered" evidence="11">
    <location>
        <begin position="764"/>
        <end position="811"/>
    </location>
</feature>
<evidence type="ECO:0000256" key="3">
    <source>
        <dbReference type="ARBA" id="ARBA00022490"/>
    </source>
</evidence>
<comment type="similarity">
    <text evidence="2 10">Belongs to the histidine acid phosphatase family. VIP1 subfamily.</text>
</comment>
<comment type="function">
    <text evidence="10">Bifunctional inositol kinase that acts in concert with the IP6K kinases to synthesize the diphosphate group-containing inositol pyrophosphates diphosphoinositol pentakisphosphate, PP-InsP5, and bis-diphosphoinositol tetrakisphosphate, (PP)2-InsP4. PP-InsP5 and (PP)2-InsP4, also respectively called InsP7 and InsP8, may regulate a variety of cellular processes, including apoptosis, vesicle trafficking, cytoskeletal dynamics, and exocytosis. Phosphorylates inositol hexakisphosphate (InsP6).</text>
</comment>
<dbReference type="OMA" id="DIRTNIC"/>
<feature type="compositionally biased region" description="Polar residues" evidence="11">
    <location>
        <begin position="1419"/>
        <end position="1428"/>
    </location>
</feature>
<evidence type="ECO:0000256" key="7">
    <source>
        <dbReference type="ARBA" id="ARBA00022840"/>
    </source>
</evidence>
<dbReference type="InterPro" id="IPR029033">
    <property type="entry name" value="His_PPase_superfam"/>
</dbReference>
<feature type="region of interest" description="Disordered" evidence="11">
    <location>
        <begin position="1556"/>
        <end position="1590"/>
    </location>
</feature>
<dbReference type="EC" id="2.7.4.24" evidence="10"/>
<feature type="compositionally biased region" description="Polar residues" evidence="11">
    <location>
        <begin position="775"/>
        <end position="784"/>
    </location>
</feature>
<dbReference type="Gene3D" id="3.30.470.20">
    <property type="entry name" value="ATP-grasp fold, B domain"/>
    <property type="match status" value="1"/>
</dbReference>
<dbReference type="GO" id="GO:0033857">
    <property type="term" value="F:5-diphosphoinositol pentakisphosphate 1-kinase activity"/>
    <property type="evidence" value="ECO:0007669"/>
    <property type="project" value="TreeGrafter"/>
</dbReference>
<comment type="subcellular location">
    <subcellularLocation>
        <location evidence="1 10">Cytoplasm</location>
        <location evidence="1 10">Cytosol</location>
    </subcellularLocation>
</comment>
<dbReference type="GO" id="GO:0006020">
    <property type="term" value="P:inositol metabolic process"/>
    <property type="evidence" value="ECO:0007669"/>
    <property type="project" value="TreeGrafter"/>
</dbReference>
<feature type="compositionally biased region" description="Polar residues" evidence="11">
    <location>
        <begin position="1581"/>
        <end position="1590"/>
    </location>
</feature>
<dbReference type="GO" id="GO:0005829">
    <property type="term" value="C:cytosol"/>
    <property type="evidence" value="ECO:0007669"/>
    <property type="project" value="UniProtKB-SubCell"/>
</dbReference>
<comment type="catalytic activity">
    <reaction evidence="8">
        <text>5-diphospho-1D-myo-inositol 1,2,3,4,6-pentakisphosphate + ATP + H(+) = 1,5-bis(diphospho)-1D-myo-inositol 2,3,4,6-tetrakisphosphate + ADP</text>
        <dbReference type="Rhea" id="RHEA:10276"/>
        <dbReference type="ChEBI" id="CHEBI:15378"/>
        <dbReference type="ChEBI" id="CHEBI:30616"/>
        <dbReference type="ChEBI" id="CHEBI:58628"/>
        <dbReference type="ChEBI" id="CHEBI:77983"/>
        <dbReference type="ChEBI" id="CHEBI:456216"/>
        <dbReference type="EC" id="2.7.4.24"/>
    </reaction>
    <physiologicalReaction direction="left-to-right" evidence="8">
        <dbReference type="Rhea" id="RHEA:10277"/>
    </physiologicalReaction>
</comment>
<feature type="region of interest" description="Disordered" evidence="11">
    <location>
        <begin position="1312"/>
        <end position="1333"/>
    </location>
</feature>